<dbReference type="AlphaFoldDB" id="J9DCH4"/>
<accession>J9DCH4</accession>
<comment type="caution">
    <text evidence="1">The sequence shown here is derived from an EMBL/GenBank/DDBJ whole genome shotgun (WGS) entry which is preliminary data.</text>
</comment>
<gene>
    <name evidence="1" type="ORF">EVA_00746</name>
</gene>
<protein>
    <submittedName>
        <fullName evidence="1">Uncharacterized protein</fullName>
    </submittedName>
</protein>
<dbReference type="EMBL" id="AMCI01000136">
    <property type="protein sequence ID" value="EJX10661.1"/>
    <property type="molecule type" value="Genomic_DNA"/>
</dbReference>
<proteinExistence type="predicted"/>
<name>J9DCH4_9ZZZZ</name>
<reference evidence="1" key="1">
    <citation type="journal article" date="2012" name="PLoS ONE">
        <title>Gene sets for utilization of primary and secondary nutrition supplies in the distal gut of endangered iberian lynx.</title>
        <authorList>
            <person name="Alcaide M."/>
            <person name="Messina E."/>
            <person name="Richter M."/>
            <person name="Bargiela R."/>
            <person name="Peplies J."/>
            <person name="Huws S.A."/>
            <person name="Newbold C.J."/>
            <person name="Golyshin P.N."/>
            <person name="Simon M.A."/>
            <person name="Lopez G."/>
            <person name="Yakimov M.M."/>
            <person name="Ferrer M."/>
        </authorList>
    </citation>
    <scope>NUCLEOTIDE SEQUENCE</scope>
</reference>
<sequence>MSIHASFRFTRTALFVAAALFAVGEAAVSH</sequence>
<evidence type="ECO:0000313" key="1">
    <source>
        <dbReference type="EMBL" id="EJX10661.1"/>
    </source>
</evidence>
<organism evidence="1">
    <name type="scientific">gut metagenome</name>
    <dbReference type="NCBI Taxonomy" id="749906"/>
    <lineage>
        <taxon>unclassified sequences</taxon>
        <taxon>metagenomes</taxon>
        <taxon>organismal metagenomes</taxon>
    </lineage>
</organism>
<feature type="non-terminal residue" evidence="1">
    <location>
        <position position="30"/>
    </location>
</feature>